<evidence type="ECO:0000313" key="3">
    <source>
        <dbReference type="Proteomes" id="UP000717515"/>
    </source>
</evidence>
<comment type="caution">
    <text evidence="2">The sequence shown here is derived from an EMBL/GenBank/DDBJ whole genome shotgun (WGS) entry which is preliminary data.</text>
</comment>
<gene>
    <name evidence="2" type="ORF">KVV02_008570</name>
</gene>
<feature type="region of interest" description="Disordered" evidence="1">
    <location>
        <begin position="178"/>
        <end position="204"/>
    </location>
</feature>
<evidence type="ECO:0000256" key="1">
    <source>
        <dbReference type="SAM" id="MobiDB-lite"/>
    </source>
</evidence>
<feature type="compositionally biased region" description="Polar residues" evidence="1">
    <location>
        <begin position="411"/>
        <end position="420"/>
    </location>
</feature>
<dbReference type="AlphaFoldDB" id="A0A9P7ZX33"/>
<feature type="compositionally biased region" description="Basic and acidic residues" evidence="1">
    <location>
        <begin position="369"/>
        <end position="379"/>
    </location>
</feature>
<feature type="compositionally biased region" description="Polar residues" evidence="1">
    <location>
        <begin position="191"/>
        <end position="201"/>
    </location>
</feature>
<feature type="compositionally biased region" description="Polar residues" evidence="1">
    <location>
        <begin position="105"/>
        <end position="139"/>
    </location>
</feature>
<feature type="compositionally biased region" description="Polar residues" evidence="1">
    <location>
        <begin position="66"/>
        <end position="84"/>
    </location>
</feature>
<feature type="non-terminal residue" evidence="2">
    <location>
        <position position="1"/>
    </location>
</feature>
<feature type="compositionally biased region" description="Low complexity" evidence="1">
    <location>
        <begin position="421"/>
        <end position="448"/>
    </location>
</feature>
<organism evidence="2 3">
    <name type="scientific">Mortierella alpina</name>
    <name type="common">Oleaginous fungus</name>
    <name type="synonym">Mortierella renispora</name>
    <dbReference type="NCBI Taxonomy" id="64518"/>
    <lineage>
        <taxon>Eukaryota</taxon>
        <taxon>Fungi</taxon>
        <taxon>Fungi incertae sedis</taxon>
        <taxon>Mucoromycota</taxon>
        <taxon>Mortierellomycotina</taxon>
        <taxon>Mortierellomycetes</taxon>
        <taxon>Mortierellales</taxon>
        <taxon>Mortierellaceae</taxon>
        <taxon>Mortierella</taxon>
    </lineage>
</organism>
<feature type="region of interest" description="Disordered" evidence="1">
    <location>
        <begin position="369"/>
        <end position="459"/>
    </location>
</feature>
<feature type="compositionally biased region" description="Low complexity" evidence="1">
    <location>
        <begin position="92"/>
        <end position="104"/>
    </location>
</feature>
<dbReference type="EMBL" id="JAIFTL010000317">
    <property type="protein sequence ID" value="KAG9320188.1"/>
    <property type="molecule type" value="Genomic_DNA"/>
</dbReference>
<proteinExistence type="predicted"/>
<feature type="region of interest" description="Disordered" evidence="1">
    <location>
        <begin position="66"/>
        <end position="139"/>
    </location>
</feature>
<evidence type="ECO:0000313" key="2">
    <source>
        <dbReference type="EMBL" id="KAG9320188.1"/>
    </source>
</evidence>
<sequence length="616" mass="67796">WPTRSLTVGSLHANVKRTLNEGQESQATKDVCSVVREASAQVDELCLIMLEIVALDIDRIIGPRYQTESSSPAQGSMAGPQSTFPRAPEAPISSSSVGSSSSISQTAPMSTNTPLPSASLSTKARQQVPPNVANSLPLQLSDQERSDLLELTGTDPIFFRQLATLILKGSLGAASQYERIRKAPSPRRSSRLQTGGSASSSDEPEYLAVPHAIRAYEQYLEIVPGFVPLHNKEGAITFQPSVLHLPVDRVHLSIRQLYLGSQFAGTDGEPLKRSKDSVPIECMRPLLKHVLGGADTVKSPVDTVLNKKGILIQGLLYPVGQEMPRRSRPSGYHNKLSLQADPSPTKLKLRSVIRTNGLVLHLLAYDTKGERKPQKKDIRSATAAGQSGLYDEDEDDDTDFKLDAAFLDQQHPMSTLSKPESSSTTSYRPRPTSSTAAHTASAPTFSASRPTKSYDPTKINFARGSKTLTDVEVKFAKPEDCPDHKRARVVRVDLGERISFCATRIGPKEGERTTENEGQRETVYIRRNYLYKPTTVFRQEYQTRLQESGLDLVLSRMPSLDLGGVAQNIQYTAQHRDAIREFYHGRWYLKHAWEAAKAQRACYDYGIKAVLGLVGG</sequence>
<reference evidence="2" key="1">
    <citation type="submission" date="2021-07" db="EMBL/GenBank/DDBJ databases">
        <title>Draft genome of Mortierella alpina, strain LL118, isolated from an aspen leaf litter sample.</title>
        <authorList>
            <person name="Yang S."/>
            <person name="Vinatzer B.A."/>
        </authorList>
    </citation>
    <scope>NUCLEOTIDE SEQUENCE</scope>
    <source>
        <strain evidence="2">LL118</strain>
    </source>
</reference>
<accession>A0A9P7ZX33</accession>
<name>A0A9P7ZX33_MORAP</name>
<dbReference type="Proteomes" id="UP000717515">
    <property type="component" value="Unassembled WGS sequence"/>
</dbReference>
<feature type="region of interest" description="Disordered" evidence="1">
    <location>
        <begin position="322"/>
        <end position="343"/>
    </location>
</feature>
<protein>
    <submittedName>
        <fullName evidence="2">Uncharacterized protein</fullName>
    </submittedName>
</protein>